<dbReference type="OrthoDB" id="10327820at2759"/>
<sequence>MNLCEHDRPIKDDRRYGTDMQTDIYDLAVSISQMGLGMPRFVPLERGVGY</sequence>
<protein>
    <submittedName>
        <fullName evidence="1">Uncharacterized protein</fullName>
    </submittedName>
</protein>
<organism evidence="1 2">
    <name type="scientific">Penicillium arizonense</name>
    <dbReference type="NCBI Taxonomy" id="1835702"/>
    <lineage>
        <taxon>Eukaryota</taxon>
        <taxon>Fungi</taxon>
        <taxon>Dikarya</taxon>
        <taxon>Ascomycota</taxon>
        <taxon>Pezizomycotina</taxon>
        <taxon>Eurotiomycetes</taxon>
        <taxon>Eurotiomycetidae</taxon>
        <taxon>Eurotiales</taxon>
        <taxon>Aspergillaceae</taxon>
        <taxon>Penicillium</taxon>
    </lineage>
</organism>
<accession>A0A1F5LEV7</accession>
<dbReference type="GeneID" id="34577864"/>
<name>A0A1F5LEV7_PENAI</name>
<comment type="caution">
    <text evidence="1">The sequence shown here is derived from an EMBL/GenBank/DDBJ whole genome shotgun (WGS) entry which is preliminary data.</text>
</comment>
<evidence type="ECO:0000313" key="1">
    <source>
        <dbReference type="EMBL" id="OGE51540.1"/>
    </source>
</evidence>
<dbReference type="EMBL" id="LXJU01000013">
    <property type="protein sequence ID" value="OGE51540.1"/>
    <property type="molecule type" value="Genomic_DNA"/>
</dbReference>
<reference evidence="1 2" key="1">
    <citation type="journal article" date="2016" name="Sci. Rep.">
        <title>Penicillium arizonense, a new, genome sequenced fungal species, reveals a high chemical diversity in secreted metabolites.</title>
        <authorList>
            <person name="Grijseels S."/>
            <person name="Nielsen J.C."/>
            <person name="Randelovic M."/>
            <person name="Nielsen J."/>
            <person name="Nielsen K.F."/>
            <person name="Workman M."/>
            <person name="Frisvad J.C."/>
        </authorList>
    </citation>
    <scope>NUCLEOTIDE SEQUENCE [LARGE SCALE GENOMIC DNA]</scope>
    <source>
        <strain evidence="1 2">CBS 141311</strain>
    </source>
</reference>
<proteinExistence type="predicted"/>
<keyword evidence="2" id="KW-1185">Reference proteome</keyword>
<dbReference type="AlphaFoldDB" id="A0A1F5LEV7"/>
<dbReference type="Proteomes" id="UP000177622">
    <property type="component" value="Unassembled WGS sequence"/>
</dbReference>
<gene>
    <name evidence="1" type="ORF">PENARI_c013G01592</name>
</gene>
<dbReference type="RefSeq" id="XP_022486984.1">
    <property type="nucleotide sequence ID" value="XM_022633130.1"/>
</dbReference>
<evidence type="ECO:0000313" key="2">
    <source>
        <dbReference type="Proteomes" id="UP000177622"/>
    </source>
</evidence>